<keyword evidence="4 5" id="KW-0472">Membrane</keyword>
<keyword evidence="2 5" id="KW-0812">Transmembrane</keyword>
<comment type="caution">
    <text evidence="7">The sequence shown here is derived from an EMBL/GenBank/DDBJ whole genome shotgun (WGS) entry which is preliminary data.</text>
</comment>
<protein>
    <submittedName>
        <fullName evidence="7">Sodium:proton exchanger</fullName>
    </submittedName>
</protein>
<evidence type="ECO:0000313" key="8">
    <source>
        <dbReference type="Proteomes" id="UP001183202"/>
    </source>
</evidence>
<feature type="domain" description="Sodium/calcium exchanger membrane region" evidence="6">
    <location>
        <begin position="49"/>
        <end position="216"/>
    </location>
</feature>
<keyword evidence="8" id="KW-1185">Reference proteome</keyword>
<reference evidence="8" key="1">
    <citation type="submission" date="2023-07" db="EMBL/GenBank/DDBJ databases">
        <title>30 novel species of actinomycetes from the DSMZ collection.</title>
        <authorList>
            <person name="Nouioui I."/>
        </authorList>
    </citation>
    <scope>NUCLEOTIDE SEQUENCE [LARGE SCALE GENOMIC DNA]</scope>
    <source>
        <strain evidence="8">DSM 45834</strain>
    </source>
</reference>
<sequence length="461" mass="48561">MTSQDRGTSRRFPPQLLIALLASLPGTYLGAATYLGLPHPELAPPLAALVYGIAIVGAAFLLSWAAEAAQIDISAGLALAVLALLAVLPEYAVDFVFSWQAGQIYAAEGSCPPDEGGTTACALALANMTGANRVLVGVGWPLVVAVATFAVWHSRRKGGGDSATTHTGCVQMPRTLSADVVFLGIATLYSLTLPLRHTLTLVDAAVLVAIFCAYAWRLSKAPPEEPDLQGTSAWVGELPSAKRKWTYSALFVFAAAVILACAEHFAEGLVQTGESLGVDPFILVQWVAPLASEAPELIVACLFAWRLKASDSLGTLLSSKVNQWTLLVGTIPIVFAISAGTLDGLPIDAQQRIELLLTAAQSLFAVSILITLALTTRGALALFVLFAVQFFGSLLLETEADQILNITLSGVYVALAVVQFVRHRHLLARTVRDGLVTPFDTLAEADEELTGESTAGGRDSA</sequence>
<feature type="transmembrane region" description="Helical" evidence="5">
    <location>
        <begin position="402"/>
        <end position="421"/>
    </location>
</feature>
<evidence type="ECO:0000256" key="2">
    <source>
        <dbReference type="ARBA" id="ARBA00022692"/>
    </source>
</evidence>
<feature type="transmembrane region" description="Helical" evidence="5">
    <location>
        <begin position="247"/>
        <end position="266"/>
    </location>
</feature>
<evidence type="ECO:0000256" key="5">
    <source>
        <dbReference type="SAM" id="Phobius"/>
    </source>
</evidence>
<evidence type="ECO:0000313" key="7">
    <source>
        <dbReference type="EMBL" id="MDT0348895.1"/>
    </source>
</evidence>
<keyword evidence="3 5" id="KW-1133">Transmembrane helix</keyword>
<feature type="transmembrane region" description="Helical" evidence="5">
    <location>
        <begin position="134"/>
        <end position="154"/>
    </location>
</feature>
<accession>A0ABU2N566</accession>
<dbReference type="Pfam" id="PF01699">
    <property type="entry name" value="Na_Ca_ex"/>
    <property type="match status" value="2"/>
</dbReference>
<feature type="transmembrane region" description="Helical" evidence="5">
    <location>
        <begin position="43"/>
        <end position="66"/>
    </location>
</feature>
<feature type="transmembrane region" description="Helical" evidence="5">
    <location>
        <begin position="73"/>
        <end position="92"/>
    </location>
</feature>
<dbReference type="EMBL" id="JAVREJ010000002">
    <property type="protein sequence ID" value="MDT0348895.1"/>
    <property type="molecule type" value="Genomic_DNA"/>
</dbReference>
<evidence type="ECO:0000256" key="1">
    <source>
        <dbReference type="ARBA" id="ARBA00004141"/>
    </source>
</evidence>
<evidence type="ECO:0000259" key="6">
    <source>
        <dbReference type="Pfam" id="PF01699"/>
    </source>
</evidence>
<gene>
    <name evidence="7" type="ORF">RM445_05085</name>
</gene>
<name>A0ABU2N566_9PSEU</name>
<comment type="subcellular location">
    <subcellularLocation>
        <location evidence="1">Membrane</location>
        <topology evidence="1">Multi-pass membrane protein</topology>
    </subcellularLocation>
</comment>
<evidence type="ECO:0000256" key="4">
    <source>
        <dbReference type="ARBA" id="ARBA00023136"/>
    </source>
</evidence>
<dbReference type="RefSeq" id="WP_311554828.1">
    <property type="nucleotide sequence ID" value="NZ_JAVREJ010000002.1"/>
</dbReference>
<dbReference type="Proteomes" id="UP001183202">
    <property type="component" value="Unassembled WGS sequence"/>
</dbReference>
<dbReference type="InterPro" id="IPR044880">
    <property type="entry name" value="NCX_ion-bd_dom_sf"/>
</dbReference>
<evidence type="ECO:0000256" key="3">
    <source>
        <dbReference type="ARBA" id="ARBA00022989"/>
    </source>
</evidence>
<dbReference type="Gene3D" id="1.20.1420.30">
    <property type="entry name" value="NCX, central ion-binding region"/>
    <property type="match status" value="1"/>
</dbReference>
<feature type="transmembrane region" description="Helical" evidence="5">
    <location>
        <begin position="16"/>
        <end position="37"/>
    </location>
</feature>
<organism evidence="7 8">
    <name type="scientific">Pseudonocardia charpentierae</name>
    <dbReference type="NCBI Taxonomy" id="3075545"/>
    <lineage>
        <taxon>Bacteria</taxon>
        <taxon>Bacillati</taxon>
        <taxon>Actinomycetota</taxon>
        <taxon>Actinomycetes</taxon>
        <taxon>Pseudonocardiales</taxon>
        <taxon>Pseudonocardiaceae</taxon>
        <taxon>Pseudonocardia</taxon>
    </lineage>
</organism>
<dbReference type="InterPro" id="IPR004837">
    <property type="entry name" value="NaCa_Exmemb"/>
</dbReference>
<proteinExistence type="predicted"/>
<feature type="domain" description="Sodium/calcium exchanger membrane region" evidence="6">
    <location>
        <begin position="249"/>
        <end position="390"/>
    </location>
</feature>
<feature type="transmembrane region" description="Helical" evidence="5">
    <location>
        <begin position="326"/>
        <end position="347"/>
    </location>
</feature>